<gene>
    <name evidence="2" type="ORF">KL86APRO_40056</name>
</gene>
<sequence>MLDLALRITELERRVANIVRIGAVSDVDVAAARAVVSIGRLTTAPLPWLTRRAGADRDWWAPSVGEQVLVLAVGGDLAQGVILPALYADAAPAPADSGSVHRTVYADGTLFEHDSAAKITRLSALDAEGTLILEAKTIVLRTGEGGTYHLDHAGYAQRLTHLGGPAFETETWHAGAVVTGLPDNGFSPPKVTIDDEEP</sequence>
<proteinExistence type="predicted"/>
<evidence type="ECO:0000259" key="1">
    <source>
        <dbReference type="Pfam" id="PF04717"/>
    </source>
</evidence>
<accession>A0A212KMZ7</accession>
<reference evidence="2" key="1">
    <citation type="submission" date="2016-04" db="EMBL/GenBank/DDBJ databases">
        <authorList>
            <person name="Evans L.H."/>
            <person name="Alamgir A."/>
            <person name="Owens N."/>
            <person name="Weber N.D."/>
            <person name="Virtaneva K."/>
            <person name="Barbian K."/>
            <person name="Babar A."/>
            <person name="Rosenke K."/>
        </authorList>
    </citation>
    <scope>NUCLEOTIDE SEQUENCE</scope>
    <source>
        <strain evidence="2">86</strain>
    </source>
</reference>
<dbReference type="EMBL" id="FLUO01000004">
    <property type="protein sequence ID" value="SBW13034.1"/>
    <property type="molecule type" value="Genomic_DNA"/>
</dbReference>
<evidence type="ECO:0000313" key="2">
    <source>
        <dbReference type="EMBL" id="SBW13034.1"/>
    </source>
</evidence>
<dbReference type="InterPro" id="IPR013046">
    <property type="entry name" value="GpV/Gp45"/>
</dbReference>
<dbReference type="AlphaFoldDB" id="A0A212KMZ7"/>
<dbReference type="Pfam" id="PF04717">
    <property type="entry name" value="Phage_base_V"/>
    <property type="match status" value="1"/>
</dbReference>
<feature type="domain" description="Gp5/Type VI secretion system Vgr protein OB-fold" evidence="1">
    <location>
        <begin position="21"/>
        <end position="87"/>
    </location>
</feature>
<dbReference type="Gene3D" id="2.40.50.230">
    <property type="entry name" value="Gp5 N-terminal domain"/>
    <property type="match status" value="1"/>
</dbReference>
<dbReference type="NCBIfam" id="TIGR01644">
    <property type="entry name" value="phage_P2_V"/>
    <property type="match status" value="1"/>
</dbReference>
<protein>
    <submittedName>
        <fullName evidence="2">Phage baseplate assembly protein V (Modular protein)</fullName>
    </submittedName>
</protein>
<name>A0A212KMZ7_9PROT</name>
<dbReference type="InterPro" id="IPR037026">
    <property type="entry name" value="Vgr_OB-fold_dom_sf"/>
</dbReference>
<organism evidence="2">
    <name type="scientific">uncultured Alphaproteobacteria bacterium</name>
    <dbReference type="NCBI Taxonomy" id="91750"/>
    <lineage>
        <taxon>Bacteria</taxon>
        <taxon>Pseudomonadati</taxon>
        <taxon>Pseudomonadota</taxon>
        <taxon>Alphaproteobacteria</taxon>
        <taxon>environmental samples</taxon>
    </lineage>
</organism>
<dbReference type="InterPro" id="IPR006531">
    <property type="entry name" value="Gp5/Vgr_OB"/>
</dbReference>